<organism evidence="2 3">
    <name type="scientific">Azospirillum picis</name>
    <dbReference type="NCBI Taxonomy" id="488438"/>
    <lineage>
        <taxon>Bacteria</taxon>
        <taxon>Pseudomonadati</taxon>
        <taxon>Pseudomonadota</taxon>
        <taxon>Alphaproteobacteria</taxon>
        <taxon>Rhodospirillales</taxon>
        <taxon>Azospirillaceae</taxon>
        <taxon>Azospirillum</taxon>
    </lineage>
</organism>
<evidence type="ECO:0000313" key="2">
    <source>
        <dbReference type="EMBL" id="MDQ0535143.1"/>
    </source>
</evidence>
<dbReference type="Proteomes" id="UP001244552">
    <property type="component" value="Unassembled WGS sequence"/>
</dbReference>
<sequence length="1943" mass="201509">MVENDHHAFLLRWLPVSNTMKVAFQFVADAGGLVGGIRVARDELDRLGKAAEAAANDTGSALRRVGDAGAPVVPLEAQRRATQGLSADMGEASVRARALQQAAAASVSPHRNAADAIAGAANAARGYGGATEQAAKGASGFAGTLGTVATGLRTMVAALAVDRVLDIGAAFINAAAASQQMERRLAGLVGSGDALAENQEWLSRTADRLGQSTSVLSDSYTRLLNLQRSGLVSMDQARGLTEGLANAQVKYAADAGRMGDVMYGLSQALASPTLHMEELNQVTEPLPGLLLDLDKAAGQPTGGFRKLVTEGRVTSEMFRDTLLKALKGYAGEAERASGSVEAAYQRMENARNRFLANGGKLLVDGWTNLVNAGTAGINLADRGLSWAQRRSTEGDLAVERIQLDKLLAQRQELEAARSRYASGAGGVYARRNVEMTDKELAGVEGEIDKVLAKIRQLEGKLGDAKDGWAQMWGSATTGGRTVVDELAPKLADVAGGLDLVVTRAGLLTKSEVELRTQTDVLTRVLALPPAELKKLGITAADASFMLDQLAEKSSVVAAAIADLNRATATVGVSPKWRDLYSTLDKAAQDKGRPLTDDESADLTSAWRRKRNADSAEQVRLANEAAAAATKLAQAQASGSPATVAAARADLQVAEALRDGVIVQADAASYRAGKLRENMAGLAGQAGEAATASSRQARQLLEMAAATERGGAAVAVTTLKQQIENETLKVGAGAHGDLAKRLTEEDAARRKLAAAQWDRDMDLQIQAAQSLADAEGRGVRAVADATAANQVAAQVEKEGVAVDGERAKAIGVKTAELAKWQERQTYRRSLHDADDDIALLQRELSLQGEGETIRTRTLELARAELDIRRQFPNATEDEIAALLRKHETAIKLREEIAQQRGIWDELGQLGERAFDRIGSAITEAFAQGTASTISWGSIAKAVISEVVQAALQLAILNPAKNLVTGGNAPSIWSAFGGQQQSSGGVSGALTNTALSKGAGWAMDKVGLSAGMDTPLWGSAVSMSSVGGGSTVIATANPIIGQATGAVQAGSLNAANGVVNAGNTAALNASYSGTASGAAGTAGATLGSVLGTAGIGAGVGGLLGGWLGTNSNSKVVGGAAGAASGAAAGALAGTFIFPGVGTLLGALIGGGGGLLGGLLGTQKMSVGPNSSAELHYSRTGVSADTALADNGADASGIQSVAQGIATSVNTIISGIGAQFAASTRQTDLAAVRWFQQGGKWYVDPRDGSGGRQEYGSQEAAIAGLIKWTIQRLDQSGAVSGVSGDVRTALKNTKATNAEDLANDLQFASTFRNQIDAMNASMDPVSNQLKTFTEQAKTLGDQIKTNITDWRTKAAELGLATEDELTVAARRGIEALMGITPAAQSLTGLAAVSKQAEINVEAFRPALASLGYTAEEQASLIARYTQKLTDDYTSSVQLVQRQGMAAVSALTDPTATLAIADRFRTSLGLDPTTSAVKGLVTTFDSVEQSARTGTLSMAQLKAALSQVDTALMDGTVSAEQYTNLVTSLTAAWTTAQAVLSAQRQGRIAVEQAIDPTWRPDLTTRFAEAGLSDAVAAALRPTFAALVDAAGRGEATAGQMRSALVALDGQLSAGTITADQHRSTINLLTAAWADSAAAATAVTEAEKTKAEAEISTQTAIVTSWTRIRDQARSAINSLQMDNSLSTLGTKAKLDFAESQMNDAYNRVLTAANDNDRSSAADEFGSLWRPYLEQARSYYASQPEYEAREQKVLSLQTTIAGRASDQVDTATRALGVAEKQRDYLASIDGRLASGASSAGPSVPASNSGPGTYLGEAGHNYRWIQHPDGNWSIEQYATGAAALGQGVYHRPTRFRELGEAGPEAIMPLANVGGRLGIHAVLPGSSAASVDLVPVVAAVGGTTGAVLEIGSMIADRLDTMIGLSGAILRELADSRRVTRDLVTLLERRAA</sequence>
<dbReference type="RefSeq" id="WP_209985248.1">
    <property type="nucleotide sequence ID" value="NZ_JAGINO010000016.1"/>
</dbReference>
<accession>A0ABU0MPL8</accession>
<dbReference type="EMBL" id="JAUSVU010000016">
    <property type="protein sequence ID" value="MDQ0535143.1"/>
    <property type="molecule type" value="Genomic_DNA"/>
</dbReference>
<comment type="caution">
    <text evidence="2">The sequence shown here is derived from an EMBL/GenBank/DDBJ whole genome shotgun (WGS) entry which is preliminary data.</text>
</comment>
<reference evidence="2 3" key="1">
    <citation type="submission" date="2023-07" db="EMBL/GenBank/DDBJ databases">
        <title>Genomic Encyclopedia of Type Strains, Phase IV (KMG-IV): sequencing the most valuable type-strain genomes for metagenomic binning, comparative biology and taxonomic classification.</title>
        <authorList>
            <person name="Goeker M."/>
        </authorList>
    </citation>
    <scope>NUCLEOTIDE SEQUENCE [LARGE SCALE GENOMIC DNA]</scope>
    <source>
        <strain evidence="2 3">DSM 19922</strain>
    </source>
</reference>
<gene>
    <name evidence="2" type="ORF">QO018_004021</name>
</gene>
<dbReference type="Pfam" id="PF20155">
    <property type="entry name" value="TMP_3"/>
    <property type="match status" value="1"/>
</dbReference>
<evidence type="ECO:0000313" key="3">
    <source>
        <dbReference type="Proteomes" id="UP001244552"/>
    </source>
</evidence>
<dbReference type="InterPro" id="IPR013491">
    <property type="entry name" value="Tape_meas_N"/>
</dbReference>
<protein>
    <submittedName>
        <fullName evidence="2">Tape measure domain-containing protein</fullName>
    </submittedName>
</protein>
<dbReference type="NCBIfam" id="TIGR02675">
    <property type="entry name" value="tape_meas_nterm"/>
    <property type="match status" value="1"/>
</dbReference>
<name>A0ABU0MPL8_9PROT</name>
<feature type="domain" description="Tape measure protein N-terminal" evidence="1">
    <location>
        <begin position="170"/>
        <end position="357"/>
    </location>
</feature>
<keyword evidence="3" id="KW-1185">Reference proteome</keyword>
<evidence type="ECO:0000259" key="1">
    <source>
        <dbReference type="Pfam" id="PF20155"/>
    </source>
</evidence>
<proteinExistence type="predicted"/>